<dbReference type="InterPro" id="IPR011990">
    <property type="entry name" value="TPR-like_helical_dom_sf"/>
</dbReference>
<dbReference type="SMART" id="SM00028">
    <property type="entry name" value="TPR"/>
    <property type="match status" value="2"/>
</dbReference>
<dbReference type="SUPFAM" id="SSF48452">
    <property type="entry name" value="TPR-like"/>
    <property type="match status" value="1"/>
</dbReference>
<keyword evidence="2" id="KW-0472">Membrane</keyword>
<evidence type="ECO:0000256" key="4">
    <source>
        <dbReference type="SAM" id="MobiDB-lite"/>
    </source>
</evidence>
<feature type="region of interest" description="Disordered" evidence="4">
    <location>
        <begin position="227"/>
        <end position="257"/>
    </location>
</feature>
<feature type="compositionally biased region" description="Polar residues" evidence="4">
    <location>
        <begin position="242"/>
        <end position="257"/>
    </location>
</feature>
<dbReference type="NCBIfam" id="TIGR03302">
    <property type="entry name" value="OM_YfiO"/>
    <property type="match status" value="1"/>
</dbReference>
<dbReference type="InterPro" id="IPR039565">
    <property type="entry name" value="BamD-like"/>
</dbReference>
<dbReference type="Gene3D" id="1.25.40.10">
    <property type="entry name" value="Tetratricopeptide repeat domain"/>
    <property type="match status" value="1"/>
</dbReference>
<dbReference type="EMBL" id="CAFBPZ010000089">
    <property type="protein sequence ID" value="CAB5040820.1"/>
    <property type="molecule type" value="Genomic_DNA"/>
</dbReference>
<name>A0A6J7SKN6_9ZZZZ</name>
<proteinExistence type="predicted"/>
<accession>A0A6J7SKN6</accession>
<gene>
    <name evidence="6" type="ORF">UFOPK4237_01210</name>
</gene>
<dbReference type="AlphaFoldDB" id="A0A6J7SKN6"/>
<evidence type="ECO:0000256" key="2">
    <source>
        <dbReference type="ARBA" id="ARBA00023136"/>
    </source>
</evidence>
<evidence type="ECO:0000259" key="5">
    <source>
        <dbReference type="Pfam" id="PF13525"/>
    </source>
</evidence>
<keyword evidence="1" id="KW-0732">Signal</keyword>
<evidence type="ECO:0000256" key="1">
    <source>
        <dbReference type="ARBA" id="ARBA00022729"/>
    </source>
</evidence>
<dbReference type="InterPro" id="IPR019734">
    <property type="entry name" value="TPR_rpt"/>
</dbReference>
<sequence>MYEHLAKYWDAYKAYKKLIEESAANQYWDLAIERMFAIGNVYLAGQHQMMWKIPMPADMNKVVEIYQTIIKSAPFGSYAPLATFSCGLAREKQKKWPDAVRFYEDVLDKYPKNDLIDDAQYQIGFVWMKAARQPEYDQTAAQKGIEAFQDYLARYKRSDKTEQATENIAMLSQRLSGGSLSVARFYDKTGNYPAALVYYNEVLTQSPDSAQGQEARQRKRVLEDMISEAKQQASPADKSKISLRSNAQPQPRSLPTQ</sequence>
<organism evidence="6">
    <name type="scientific">freshwater metagenome</name>
    <dbReference type="NCBI Taxonomy" id="449393"/>
    <lineage>
        <taxon>unclassified sequences</taxon>
        <taxon>metagenomes</taxon>
        <taxon>ecological metagenomes</taxon>
    </lineage>
</organism>
<dbReference type="InterPro" id="IPR017689">
    <property type="entry name" value="BamD"/>
</dbReference>
<evidence type="ECO:0000256" key="3">
    <source>
        <dbReference type="ARBA" id="ARBA00023237"/>
    </source>
</evidence>
<reference evidence="6" key="1">
    <citation type="submission" date="2020-05" db="EMBL/GenBank/DDBJ databases">
        <authorList>
            <person name="Chiriac C."/>
            <person name="Salcher M."/>
            <person name="Ghai R."/>
            <person name="Kavagutti S V."/>
        </authorList>
    </citation>
    <scope>NUCLEOTIDE SEQUENCE</scope>
</reference>
<dbReference type="Pfam" id="PF13525">
    <property type="entry name" value="YfiO"/>
    <property type="match status" value="1"/>
</dbReference>
<keyword evidence="3" id="KW-0998">Cell outer membrane</keyword>
<protein>
    <submittedName>
        <fullName evidence="6">Unannotated protein</fullName>
    </submittedName>
</protein>
<evidence type="ECO:0000313" key="6">
    <source>
        <dbReference type="EMBL" id="CAB5040820.1"/>
    </source>
</evidence>
<feature type="domain" description="Outer membrane lipoprotein BamD-like" evidence="5">
    <location>
        <begin position="59"/>
        <end position="216"/>
    </location>
</feature>